<proteinExistence type="predicted"/>
<dbReference type="PANTHER" id="PTHR39321">
    <property type="entry name" value="NICOTINATE-NUCLEOTIDE ADENYLYLTRANSFERASE-RELATED"/>
    <property type="match status" value="1"/>
</dbReference>
<dbReference type="InterPro" id="IPR014729">
    <property type="entry name" value="Rossmann-like_a/b/a_fold"/>
</dbReference>
<accession>A0ABP0IIU0</accession>
<evidence type="ECO:0000256" key="4">
    <source>
        <dbReference type="ARBA" id="ARBA00022695"/>
    </source>
</evidence>
<evidence type="ECO:0000259" key="8">
    <source>
        <dbReference type="Pfam" id="PF01467"/>
    </source>
</evidence>
<dbReference type="Proteomes" id="UP001642464">
    <property type="component" value="Unassembled WGS sequence"/>
</dbReference>
<name>A0ABP0IIU0_9DINO</name>
<evidence type="ECO:0000256" key="1">
    <source>
        <dbReference type="ARBA" id="ARBA00004790"/>
    </source>
</evidence>
<comment type="caution">
    <text evidence="9">The sequence shown here is derived from an EMBL/GenBank/DDBJ whole genome shotgun (WGS) entry which is preliminary data.</text>
</comment>
<feature type="domain" description="Cytidyltransferase-like" evidence="8">
    <location>
        <begin position="44"/>
        <end position="161"/>
    </location>
</feature>
<organism evidence="9 10">
    <name type="scientific">Durusdinium trenchii</name>
    <dbReference type="NCBI Taxonomy" id="1381693"/>
    <lineage>
        <taxon>Eukaryota</taxon>
        <taxon>Sar</taxon>
        <taxon>Alveolata</taxon>
        <taxon>Dinophyceae</taxon>
        <taxon>Suessiales</taxon>
        <taxon>Symbiodiniaceae</taxon>
        <taxon>Durusdinium</taxon>
    </lineage>
</organism>
<keyword evidence="3" id="KW-0808">Transferase</keyword>
<dbReference type="GO" id="GO:0016779">
    <property type="term" value="F:nucleotidyltransferase activity"/>
    <property type="evidence" value="ECO:0007669"/>
    <property type="project" value="UniProtKB-KW"/>
</dbReference>
<keyword evidence="10" id="KW-1185">Reference proteome</keyword>
<evidence type="ECO:0000313" key="9">
    <source>
        <dbReference type="EMBL" id="CAK9002525.1"/>
    </source>
</evidence>
<keyword evidence="6" id="KW-0067">ATP-binding</keyword>
<keyword evidence="5" id="KW-0547">Nucleotide-binding</keyword>
<keyword evidence="2" id="KW-0662">Pyridine nucleotide biosynthesis</keyword>
<dbReference type="Pfam" id="PF01467">
    <property type="entry name" value="CTP_transf_like"/>
    <property type="match status" value="1"/>
</dbReference>
<dbReference type="SUPFAM" id="SSF52374">
    <property type="entry name" value="Nucleotidylyl transferase"/>
    <property type="match status" value="1"/>
</dbReference>
<gene>
    <name evidence="9" type="ORF">SCF082_LOCUS7382</name>
</gene>
<keyword evidence="4 9" id="KW-0548">Nucleotidyltransferase</keyword>
<evidence type="ECO:0000256" key="5">
    <source>
        <dbReference type="ARBA" id="ARBA00022741"/>
    </source>
</evidence>
<evidence type="ECO:0000313" key="10">
    <source>
        <dbReference type="Proteomes" id="UP001642464"/>
    </source>
</evidence>
<comment type="pathway">
    <text evidence="1">Cofactor biosynthesis; NAD(+) biosynthesis.</text>
</comment>
<dbReference type="PANTHER" id="PTHR39321:SF3">
    <property type="entry name" value="PHOSPHOPANTETHEINE ADENYLYLTRANSFERASE"/>
    <property type="match status" value="1"/>
</dbReference>
<evidence type="ECO:0000256" key="7">
    <source>
        <dbReference type="ARBA" id="ARBA00023027"/>
    </source>
</evidence>
<dbReference type="InterPro" id="IPR005248">
    <property type="entry name" value="NadD/NMNAT"/>
</dbReference>
<evidence type="ECO:0000256" key="6">
    <source>
        <dbReference type="ARBA" id="ARBA00022840"/>
    </source>
</evidence>
<dbReference type="Gene3D" id="3.40.50.620">
    <property type="entry name" value="HUPs"/>
    <property type="match status" value="1"/>
</dbReference>
<evidence type="ECO:0000256" key="3">
    <source>
        <dbReference type="ARBA" id="ARBA00022679"/>
    </source>
</evidence>
<dbReference type="EMBL" id="CAXAMM010004125">
    <property type="protein sequence ID" value="CAK9002525.1"/>
    <property type="molecule type" value="Genomic_DNA"/>
</dbReference>
<dbReference type="InterPro" id="IPR004821">
    <property type="entry name" value="Cyt_trans-like"/>
</dbReference>
<keyword evidence="7" id="KW-0520">NAD</keyword>
<evidence type="ECO:0000256" key="2">
    <source>
        <dbReference type="ARBA" id="ARBA00022642"/>
    </source>
</evidence>
<protein>
    <submittedName>
        <fullName evidence="9">Probable nicotinate-nucleotide adenylyltransferase (Deamido-NAD(+) diphosphorylase) (Deamido-NAD(+) pyrophosphorylase) (Nicotinate mononucleotide adenylyltransferase) (NaMN adenylyltransferase)</fullName>
    </submittedName>
</protein>
<reference evidence="9 10" key="1">
    <citation type="submission" date="2024-02" db="EMBL/GenBank/DDBJ databases">
        <authorList>
            <person name="Chen Y."/>
            <person name="Shah S."/>
            <person name="Dougan E. K."/>
            <person name="Thang M."/>
            <person name="Chan C."/>
        </authorList>
    </citation>
    <scope>NUCLEOTIDE SEQUENCE [LARGE SCALE GENOMIC DNA]</scope>
</reference>
<sequence length="266" mass="28971">MSAMSAAQAIRATRGWLHSTTSVAAWASEMPEAAAALRGQNLVYFNGAFSPPTCAHAHIAATICNDAEVSALWLDPEPARPGKERWQNETMEARIDMCELLAQEPRLRGRAGVGCLRKDLGPELGTSVELFKVLRALLGPDGKLTWAVGADVFEGMKHWADKARECMRPGETCDALLLFTRDGWTSKRLMVAAQAVGHAPCHVSVIPMPQHLLAVSSHQARHALAQEFAAPQPLWGALGMMPHSIAKFCLSRDDVCRIYAQQVARL</sequence>